<dbReference type="RefSeq" id="WP_215915727.1">
    <property type="nucleotide sequence ID" value="NZ_JAHKNI010000001.1"/>
</dbReference>
<organism evidence="1 2">
    <name type="scientific">Nocardia albiluteola</name>
    <dbReference type="NCBI Taxonomy" id="2842303"/>
    <lineage>
        <taxon>Bacteria</taxon>
        <taxon>Bacillati</taxon>
        <taxon>Actinomycetota</taxon>
        <taxon>Actinomycetes</taxon>
        <taxon>Mycobacteriales</taxon>
        <taxon>Nocardiaceae</taxon>
        <taxon>Nocardia</taxon>
    </lineage>
</organism>
<gene>
    <name evidence="1" type="ORF">KO481_05375</name>
</gene>
<dbReference type="EMBL" id="JAHKNI010000001">
    <property type="protein sequence ID" value="MBU3060954.1"/>
    <property type="molecule type" value="Genomic_DNA"/>
</dbReference>
<reference evidence="1 2" key="1">
    <citation type="submission" date="2021-06" db="EMBL/GenBank/DDBJ databases">
        <title>Actinomycetes sequencing.</title>
        <authorList>
            <person name="Shan Q."/>
        </authorList>
    </citation>
    <scope>NUCLEOTIDE SEQUENCE [LARGE SCALE GENOMIC DNA]</scope>
    <source>
        <strain evidence="1 2">NEAU-G5</strain>
    </source>
</reference>
<dbReference type="Proteomes" id="UP000733379">
    <property type="component" value="Unassembled WGS sequence"/>
</dbReference>
<keyword evidence="2" id="KW-1185">Reference proteome</keyword>
<protein>
    <submittedName>
        <fullName evidence="1">Uncharacterized protein</fullName>
    </submittedName>
</protein>
<evidence type="ECO:0000313" key="1">
    <source>
        <dbReference type="EMBL" id="MBU3060954.1"/>
    </source>
</evidence>
<proteinExistence type="predicted"/>
<sequence length="86" mass="9217">MGGGPFGPVRPEHASDGWEVDGDPAEWWLTKTFGTFHARITGTTGTTCAWLISRPDGGMLREVSARGVEDAKLAADAWVKEHLPPG</sequence>
<evidence type="ECO:0000313" key="2">
    <source>
        <dbReference type="Proteomes" id="UP000733379"/>
    </source>
</evidence>
<name>A0ABS6ASE7_9NOCA</name>
<comment type="caution">
    <text evidence="1">The sequence shown here is derived from an EMBL/GenBank/DDBJ whole genome shotgun (WGS) entry which is preliminary data.</text>
</comment>
<accession>A0ABS6ASE7</accession>